<dbReference type="GO" id="GO:0000976">
    <property type="term" value="F:transcription cis-regulatory region binding"/>
    <property type="evidence" value="ECO:0007669"/>
    <property type="project" value="TreeGrafter"/>
</dbReference>
<evidence type="ECO:0000256" key="2">
    <source>
        <dbReference type="ARBA" id="ARBA00023125"/>
    </source>
</evidence>
<dbReference type="InterPro" id="IPR046335">
    <property type="entry name" value="LacI/GalR-like_sensor"/>
</dbReference>
<keyword evidence="2" id="KW-0238">DNA-binding</keyword>
<sequence length="352" mass="37566">MGRSPRQSVTIRHVAAEAGVSLQTVSRVVNNEPNVRPQVRERVMEAVKKLGYVPSLAARRMGGSRSYLILALNDRDRTIEGWQLGQGSDWIDQMLYGGMLACAERGYRMIFELIDTHSAHVEREVNAALSSLRPDGVILTPPHSDNPAIIDLLVAQHMPFARIGSDDASAGFAIRMDDGAAAEAATAHLIGLGHKRIGFIAGSEEYRLSGARTDGYRAAMKAVGLPIVDGLVQPGDFSFESGEAAMRAYLDFGEPVTAVIASSEQMALGALHVARDRGVDVPGELSLVSFDDTPVVRFSVPPLTAITQPIAPMTAKAAELLIDAASGKESEPGVHVIPFALAVRRSSAPPRG</sequence>
<reference evidence="5 6" key="1">
    <citation type="submission" date="2018-08" db="EMBL/GenBank/DDBJ databases">
        <title>Genomic Encyclopedia of Type Strains, Phase IV (KMG-IV): sequencing the most valuable type-strain genomes for metagenomic binning, comparative biology and taxonomic classification.</title>
        <authorList>
            <person name="Goeker M."/>
        </authorList>
    </citation>
    <scope>NUCLEOTIDE SEQUENCE [LARGE SCALE GENOMIC DNA]</scope>
    <source>
        <strain evidence="5 6">DSM 25527</strain>
    </source>
</reference>
<proteinExistence type="predicted"/>
<dbReference type="Gene3D" id="3.40.50.2300">
    <property type="match status" value="2"/>
</dbReference>
<accession>A0A397NP16</accession>
<dbReference type="Pfam" id="PF13377">
    <property type="entry name" value="Peripla_BP_3"/>
    <property type="match status" value="1"/>
</dbReference>
<keyword evidence="6" id="KW-1185">Reference proteome</keyword>
<dbReference type="SMART" id="SM00354">
    <property type="entry name" value="HTH_LACI"/>
    <property type="match status" value="1"/>
</dbReference>
<protein>
    <submittedName>
        <fullName evidence="5">LacI family transcriptional regulator</fullName>
    </submittedName>
</protein>
<dbReference type="SUPFAM" id="SSF47413">
    <property type="entry name" value="lambda repressor-like DNA-binding domains"/>
    <property type="match status" value="1"/>
</dbReference>
<dbReference type="InterPro" id="IPR028082">
    <property type="entry name" value="Peripla_BP_I"/>
</dbReference>
<dbReference type="GO" id="GO:0003700">
    <property type="term" value="F:DNA-binding transcription factor activity"/>
    <property type="evidence" value="ECO:0007669"/>
    <property type="project" value="TreeGrafter"/>
</dbReference>
<feature type="domain" description="HTH lacI-type" evidence="4">
    <location>
        <begin position="9"/>
        <end position="63"/>
    </location>
</feature>
<dbReference type="Pfam" id="PF00356">
    <property type="entry name" value="LacI"/>
    <property type="match status" value="1"/>
</dbReference>
<evidence type="ECO:0000313" key="6">
    <source>
        <dbReference type="Proteomes" id="UP000266568"/>
    </source>
</evidence>
<name>A0A397NP16_9SPHN</name>
<keyword evidence="3" id="KW-0804">Transcription</keyword>
<dbReference type="AlphaFoldDB" id="A0A397NP16"/>
<comment type="caution">
    <text evidence="5">The sequence shown here is derived from an EMBL/GenBank/DDBJ whole genome shotgun (WGS) entry which is preliminary data.</text>
</comment>
<dbReference type="PROSITE" id="PS50932">
    <property type="entry name" value="HTH_LACI_2"/>
    <property type="match status" value="1"/>
</dbReference>
<dbReference type="Proteomes" id="UP000266568">
    <property type="component" value="Unassembled WGS sequence"/>
</dbReference>
<organism evidence="5 6">
    <name type="scientific">Hephaestia caeni</name>
    <dbReference type="NCBI Taxonomy" id="645617"/>
    <lineage>
        <taxon>Bacteria</taxon>
        <taxon>Pseudomonadati</taxon>
        <taxon>Pseudomonadota</taxon>
        <taxon>Alphaproteobacteria</taxon>
        <taxon>Sphingomonadales</taxon>
        <taxon>Sphingomonadaceae</taxon>
        <taxon>Hephaestia</taxon>
    </lineage>
</organism>
<dbReference type="Gene3D" id="1.10.260.40">
    <property type="entry name" value="lambda repressor-like DNA-binding domains"/>
    <property type="match status" value="1"/>
</dbReference>
<dbReference type="CDD" id="cd01392">
    <property type="entry name" value="HTH_LacI"/>
    <property type="match status" value="1"/>
</dbReference>
<dbReference type="InterPro" id="IPR010982">
    <property type="entry name" value="Lambda_DNA-bd_dom_sf"/>
</dbReference>
<evidence type="ECO:0000259" key="4">
    <source>
        <dbReference type="PROSITE" id="PS50932"/>
    </source>
</evidence>
<dbReference type="RefSeq" id="WP_119037553.1">
    <property type="nucleotide sequence ID" value="NZ_QXDC01000006.1"/>
</dbReference>
<gene>
    <name evidence="5" type="ORF">DFR49_4171</name>
</gene>
<dbReference type="OrthoDB" id="7939625at2"/>
<dbReference type="PANTHER" id="PTHR30146:SF153">
    <property type="entry name" value="LACTOSE OPERON REPRESSOR"/>
    <property type="match status" value="1"/>
</dbReference>
<dbReference type="PANTHER" id="PTHR30146">
    <property type="entry name" value="LACI-RELATED TRANSCRIPTIONAL REPRESSOR"/>
    <property type="match status" value="1"/>
</dbReference>
<dbReference type="InterPro" id="IPR000843">
    <property type="entry name" value="HTH_LacI"/>
</dbReference>
<keyword evidence="1" id="KW-0805">Transcription regulation</keyword>
<dbReference type="CDD" id="cd01545">
    <property type="entry name" value="PBP1_SalR"/>
    <property type="match status" value="1"/>
</dbReference>
<dbReference type="EMBL" id="QXDC01000006">
    <property type="protein sequence ID" value="RIA35394.1"/>
    <property type="molecule type" value="Genomic_DNA"/>
</dbReference>
<evidence type="ECO:0000256" key="3">
    <source>
        <dbReference type="ARBA" id="ARBA00023163"/>
    </source>
</evidence>
<evidence type="ECO:0000256" key="1">
    <source>
        <dbReference type="ARBA" id="ARBA00023015"/>
    </source>
</evidence>
<evidence type="ECO:0000313" key="5">
    <source>
        <dbReference type="EMBL" id="RIA35394.1"/>
    </source>
</evidence>
<dbReference type="SUPFAM" id="SSF53822">
    <property type="entry name" value="Periplasmic binding protein-like I"/>
    <property type="match status" value="1"/>
</dbReference>